<dbReference type="AlphaFoldDB" id="A0AAV9XEC2"/>
<comment type="similarity">
    <text evidence="1 5">Belongs to the peptidase S8 family.</text>
</comment>
<evidence type="ECO:0000256" key="6">
    <source>
        <dbReference type="SAM" id="SignalP"/>
    </source>
</evidence>
<evidence type="ECO:0000256" key="5">
    <source>
        <dbReference type="PROSITE-ProRule" id="PRU01240"/>
    </source>
</evidence>
<dbReference type="InterPro" id="IPR036852">
    <property type="entry name" value="Peptidase_S8/S53_dom_sf"/>
</dbReference>
<dbReference type="Gene3D" id="3.40.50.200">
    <property type="entry name" value="Peptidase S8/S53 domain"/>
    <property type="match status" value="1"/>
</dbReference>
<dbReference type="PROSITE" id="PS00138">
    <property type="entry name" value="SUBTILASE_SER"/>
    <property type="match status" value="1"/>
</dbReference>
<dbReference type="Proteomes" id="UP001365542">
    <property type="component" value="Unassembled WGS sequence"/>
</dbReference>
<keyword evidence="3 5" id="KW-0378">Hydrolase</keyword>
<feature type="active site" description="Charge relay system" evidence="5">
    <location>
        <position position="486"/>
    </location>
</feature>
<protein>
    <recommendedName>
        <fullName evidence="7">Peptidase S8/S53 domain-containing protein</fullName>
    </recommendedName>
</protein>
<dbReference type="CDD" id="cd04077">
    <property type="entry name" value="Peptidases_S8_PCSK9_ProteinaseK_like"/>
    <property type="match status" value="1"/>
</dbReference>
<dbReference type="InterPro" id="IPR050131">
    <property type="entry name" value="Peptidase_S8_subtilisin-like"/>
</dbReference>
<accession>A0AAV9XEC2</accession>
<dbReference type="EMBL" id="JAVHJO010000005">
    <property type="protein sequence ID" value="KAK6540455.1"/>
    <property type="molecule type" value="Genomic_DNA"/>
</dbReference>
<evidence type="ECO:0000313" key="8">
    <source>
        <dbReference type="EMBL" id="KAK6540455.1"/>
    </source>
</evidence>
<dbReference type="GO" id="GO:0006508">
    <property type="term" value="P:proteolysis"/>
    <property type="evidence" value="ECO:0007669"/>
    <property type="project" value="UniProtKB-KW"/>
</dbReference>
<keyword evidence="2 5" id="KW-0645">Protease</keyword>
<keyword evidence="6" id="KW-0732">Signal</keyword>
<evidence type="ECO:0000259" key="7">
    <source>
        <dbReference type="Pfam" id="PF00082"/>
    </source>
</evidence>
<dbReference type="PROSITE" id="PS51892">
    <property type="entry name" value="SUBTILASE"/>
    <property type="match status" value="1"/>
</dbReference>
<sequence length="543" mass="58957">MRWFIVYSSVILLVPISIAAPTTPQNSITKDGLNEEWYPVPEAYPRLNSVPFYPNNTTRITNSTSGRGSPDDPLHSYLVLLHNNETRPWGDVFDDIGFAVKKIELHGSGFHFEGEEDEDHGHNAFEIDEGTRITTFGTHIRMFTMEMLESEAESMGGLDSIAEVSKNQPIYGGLYGVSIMPKHSRQLYNATNSESTFEKRQQQQVLSGNQGEVQTQRGAPWGLQRISEANRVPPNVGSGPTGLDFTYMYDSSAGKGVDVYMLDSGKDGLLSLEVIKADLGWLTLKFIKIGINVEHVDFGGRAKMVFSAWGPNHMYDDDQVGHGTHTAGTVGSATYGVAKGVNLFGLKVLDSRNSGTSDGFAAAFVRALAMHEQRRKEPGFVGSVISASIGNMPHVPAMFNIIQEATNRGMHISFSAMNDNKDACSSYPGGYSTRLPIFNVGATDINDNRAKFSNFGKCITMHGPGVSILSTTNRNNQGSNNLDGTSMACPAVSGLIALELAKNPNLRFDPAGMKRHILQMSLGGKLSGTSGGDTIMNNGIKNR</sequence>
<dbReference type="SUPFAM" id="SSF52743">
    <property type="entry name" value="Subtilisin-like"/>
    <property type="match status" value="1"/>
</dbReference>
<dbReference type="PANTHER" id="PTHR43806">
    <property type="entry name" value="PEPTIDASE S8"/>
    <property type="match status" value="1"/>
</dbReference>
<dbReference type="PRINTS" id="PR00723">
    <property type="entry name" value="SUBTILISIN"/>
</dbReference>
<name>A0AAV9XEC2_9PEZI</name>
<feature type="chain" id="PRO_5043934134" description="Peptidase S8/S53 domain-containing protein" evidence="6">
    <location>
        <begin position="20"/>
        <end position="543"/>
    </location>
</feature>
<feature type="active site" description="Charge relay system" evidence="5">
    <location>
        <position position="263"/>
    </location>
</feature>
<evidence type="ECO:0000256" key="1">
    <source>
        <dbReference type="ARBA" id="ARBA00011073"/>
    </source>
</evidence>
<gene>
    <name evidence="8" type="ORF">TWF694_009249</name>
</gene>
<dbReference type="InterPro" id="IPR023828">
    <property type="entry name" value="Peptidase_S8_Ser-AS"/>
</dbReference>
<reference evidence="8 9" key="1">
    <citation type="submission" date="2019-10" db="EMBL/GenBank/DDBJ databases">
        <authorList>
            <person name="Palmer J.M."/>
        </authorList>
    </citation>
    <scope>NUCLEOTIDE SEQUENCE [LARGE SCALE GENOMIC DNA]</scope>
    <source>
        <strain evidence="8 9">TWF694</strain>
    </source>
</reference>
<evidence type="ECO:0000256" key="4">
    <source>
        <dbReference type="ARBA" id="ARBA00022825"/>
    </source>
</evidence>
<dbReference type="InterPro" id="IPR034193">
    <property type="entry name" value="PCSK9_ProteinaseK-like"/>
</dbReference>
<keyword evidence="9" id="KW-1185">Reference proteome</keyword>
<evidence type="ECO:0000313" key="9">
    <source>
        <dbReference type="Proteomes" id="UP001365542"/>
    </source>
</evidence>
<dbReference type="InterPro" id="IPR015500">
    <property type="entry name" value="Peptidase_S8_subtilisin-rel"/>
</dbReference>
<organism evidence="8 9">
    <name type="scientific">Orbilia ellipsospora</name>
    <dbReference type="NCBI Taxonomy" id="2528407"/>
    <lineage>
        <taxon>Eukaryota</taxon>
        <taxon>Fungi</taxon>
        <taxon>Dikarya</taxon>
        <taxon>Ascomycota</taxon>
        <taxon>Pezizomycotina</taxon>
        <taxon>Orbiliomycetes</taxon>
        <taxon>Orbiliales</taxon>
        <taxon>Orbiliaceae</taxon>
        <taxon>Orbilia</taxon>
    </lineage>
</organism>
<evidence type="ECO:0000256" key="3">
    <source>
        <dbReference type="ARBA" id="ARBA00022801"/>
    </source>
</evidence>
<proteinExistence type="inferred from homology"/>
<feature type="active site" description="Charge relay system" evidence="5">
    <location>
        <position position="322"/>
    </location>
</feature>
<feature type="domain" description="Peptidase S8/S53" evidence="7">
    <location>
        <begin position="291"/>
        <end position="521"/>
    </location>
</feature>
<dbReference type="Pfam" id="PF00082">
    <property type="entry name" value="Peptidase_S8"/>
    <property type="match status" value="1"/>
</dbReference>
<comment type="caution">
    <text evidence="8">The sequence shown here is derived from an EMBL/GenBank/DDBJ whole genome shotgun (WGS) entry which is preliminary data.</text>
</comment>
<dbReference type="InterPro" id="IPR000209">
    <property type="entry name" value="Peptidase_S8/S53_dom"/>
</dbReference>
<feature type="signal peptide" evidence="6">
    <location>
        <begin position="1"/>
        <end position="19"/>
    </location>
</feature>
<dbReference type="GO" id="GO:0004252">
    <property type="term" value="F:serine-type endopeptidase activity"/>
    <property type="evidence" value="ECO:0007669"/>
    <property type="project" value="UniProtKB-UniRule"/>
</dbReference>
<dbReference type="PANTHER" id="PTHR43806:SF11">
    <property type="entry name" value="CEREVISIN-RELATED"/>
    <property type="match status" value="1"/>
</dbReference>
<keyword evidence="4 5" id="KW-0720">Serine protease</keyword>
<evidence type="ECO:0000256" key="2">
    <source>
        <dbReference type="ARBA" id="ARBA00022670"/>
    </source>
</evidence>